<dbReference type="Proteomes" id="UP001597508">
    <property type="component" value="Unassembled WGS sequence"/>
</dbReference>
<dbReference type="RefSeq" id="WP_379666331.1">
    <property type="nucleotide sequence ID" value="NZ_JBHULH010000004.1"/>
</dbReference>
<dbReference type="EMBL" id="JBHULH010000004">
    <property type="protein sequence ID" value="MFD2567621.1"/>
    <property type="molecule type" value="Genomic_DNA"/>
</dbReference>
<accession>A0ABW5LV08</accession>
<evidence type="ECO:0000313" key="2">
    <source>
        <dbReference type="Proteomes" id="UP001597508"/>
    </source>
</evidence>
<reference evidence="2" key="1">
    <citation type="journal article" date="2019" name="Int. J. Syst. Evol. Microbiol.">
        <title>The Global Catalogue of Microorganisms (GCM) 10K type strain sequencing project: providing services to taxonomists for standard genome sequencing and annotation.</title>
        <authorList>
            <consortium name="The Broad Institute Genomics Platform"/>
            <consortium name="The Broad Institute Genome Sequencing Center for Infectious Disease"/>
            <person name="Wu L."/>
            <person name="Ma J."/>
        </authorList>
    </citation>
    <scope>NUCLEOTIDE SEQUENCE [LARGE SCALE GENOMIC DNA]</scope>
    <source>
        <strain evidence="2">KCTC 52127</strain>
    </source>
</reference>
<sequence length="91" mass="10893">MWGKEQQEVWSEIKSMWNESSHSKEIKIDMSKLVTELEQYTSQFERDLIQKDINFIKRNVSQFEKDSIKSDIAIITKAVKKFIAILKRRKN</sequence>
<name>A0ABW5LV08_9FLAO</name>
<proteinExistence type="predicted"/>
<gene>
    <name evidence="1" type="ORF">ACFSRZ_09575</name>
</gene>
<keyword evidence="2" id="KW-1185">Reference proteome</keyword>
<organism evidence="1 2">
    <name type="scientific">Pseudotenacibaculum haliotis</name>
    <dbReference type="NCBI Taxonomy" id="1862138"/>
    <lineage>
        <taxon>Bacteria</taxon>
        <taxon>Pseudomonadati</taxon>
        <taxon>Bacteroidota</taxon>
        <taxon>Flavobacteriia</taxon>
        <taxon>Flavobacteriales</taxon>
        <taxon>Flavobacteriaceae</taxon>
        <taxon>Pseudotenacibaculum</taxon>
    </lineage>
</organism>
<protein>
    <submittedName>
        <fullName evidence="1">Uncharacterized protein</fullName>
    </submittedName>
</protein>
<evidence type="ECO:0000313" key="1">
    <source>
        <dbReference type="EMBL" id="MFD2567621.1"/>
    </source>
</evidence>
<comment type="caution">
    <text evidence="1">The sequence shown here is derived from an EMBL/GenBank/DDBJ whole genome shotgun (WGS) entry which is preliminary data.</text>
</comment>